<comment type="caution">
    <text evidence="2">The sequence shown here is derived from an EMBL/GenBank/DDBJ whole genome shotgun (WGS) entry which is preliminary data.</text>
</comment>
<dbReference type="AlphaFoldDB" id="A0A9D1A187"/>
<protein>
    <submittedName>
        <fullName evidence="2">Uncharacterized protein</fullName>
    </submittedName>
</protein>
<reference evidence="2" key="1">
    <citation type="submission" date="2020-10" db="EMBL/GenBank/DDBJ databases">
        <authorList>
            <person name="Gilroy R."/>
        </authorList>
    </citation>
    <scope>NUCLEOTIDE SEQUENCE</scope>
    <source>
        <strain evidence="2">ChiGjej1B1-2707</strain>
    </source>
</reference>
<gene>
    <name evidence="2" type="ORF">IAA69_08235</name>
</gene>
<name>A0A9D1A187_9ACTN</name>
<keyword evidence="1" id="KW-0472">Membrane</keyword>
<keyword evidence="1" id="KW-0812">Transmembrane</keyword>
<evidence type="ECO:0000313" key="3">
    <source>
        <dbReference type="Proteomes" id="UP000824261"/>
    </source>
</evidence>
<dbReference type="Proteomes" id="UP000824261">
    <property type="component" value="Unassembled WGS sequence"/>
</dbReference>
<feature type="transmembrane region" description="Helical" evidence="1">
    <location>
        <begin position="31"/>
        <end position="59"/>
    </location>
</feature>
<sequence length="75" mass="8025">MTALLCGACLAVLTCGMRILAEIQIVGVENVLWIADVAVGMAFFVIGFVACFAVTALLIRNAIKRRLALEAELQD</sequence>
<organism evidence="2 3">
    <name type="scientific">Candidatus Aveggerthella stercoripullorum</name>
    <dbReference type="NCBI Taxonomy" id="2840688"/>
    <lineage>
        <taxon>Bacteria</taxon>
        <taxon>Bacillati</taxon>
        <taxon>Actinomycetota</taxon>
        <taxon>Coriobacteriia</taxon>
        <taxon>Eggerthellales</taxon>
        <taxon>Eggerthellaceae</taxon>
        <taxon>Eggerthellaceae incertae sedis</taxon>
        <taxon>Candidatus Aveggerthella</taxon>
    </lineage>
</organism>
<keyword evidence="1" id="KW-1133">Transmembrane helix</keyword>
<reference evidence="2" key="2">
    <citation type="journal article" date="2021" name="PeerJ">
        <title>Extensive microbial diversity within the chicken gut microbiome revealed by metagenomics and culture.</title>
        <authorList>
            <person name="Gilroy R."/>
            <person name="Ravi A."/>
            <person name="Getino M."/>
            <person name="Pursley I."/>
            <person name="Horton D.L."/>
            <person name="Alikhan N.F."/>
            <person name="Baker D."/>
            <person name="Gharbi K."/>
            <person name="Hall N."/>
            <person name="Watson M."/>
            <person name="Adriaenssens E.M."/>
            <person name="Foster-Nyarko E."/>
            <person name="Jarju S."/>
            <person name="Secka A."/>
            <person name="Antonio M."/>
            <person name="Oren A."/>
            <person name="Chaudhuri R.R."/>
            <person name="La Ragione R."/>
            <person name="Hildebrand F."/>
            <person name="Pallen M.J."/>
        </authorList>
    </citation>
    <scope>NUCLEOTIDE SEQUENCE</scope>
    <source>
        <strain evidence="2">ChiGjej1B1-2707</strain>
    </source>
</reference>
<evidence type="ECO:0000256" key="1">
    <source>
        <dbReference type="SAM" id="Phobius"/>
    </source>
</evidence>
<evidence type="ECO:0000313" key="2">
    <source>
        <dbReference type="EMBL" id="HIR02229.1"/>
    </source>
</evidence>
<proteinExistence type="predicted"/>
<dbReference type="EMBL" id="DVGB01000098">
    <property type="protein sequence ID" value="HIR02229.1"/>
    <property type="molecule type" value="Genomic_DNA"/>
</dbReference>
<accession>A0A9D1A187</accession>